<dbReference type="EMBL" id="JWJH01000009">
    <property type="protein sequence ID" value="KJF67659.1"/>
    <property type="molecule type" value="Genomic_DNA"/>
</dbReference>
<sequence>MTGSTSPATGAETRTYRSTPRPGDGKAMGAVETMEGKPAACAQASANELDMGLQTSELASGSLIRYTINTDQ</sequence>
<evidence type="ECO:0000313" key="3">
    <source>
        <dbReference type="Proteomes" id="UP000052068"/>
    </source>
</evidence>
<evidence type="ECO:0000313" key="2">
    <source>
        <dbReference type="EMBL" id="KJF67659.1"/>
    </source>
</evidence>
<protein>
    <submittedName>
        <fullName evidence="2">Uncharacterized protein</fullName>
    </submittedName>
</protein>
<evidence type="ECO:0000256" key="1">
    <source>
        <dbReference type="SAM" id="MobiDB-lite"/>
    </source>
</evidence>
<accession>A0ABR5CSF5</accession>
<organism evidence="2 3">
    <name type="scientific">Rhizobium nepotum 39/7</name>
    <dbReference type="NCBI Taxonomy" id="1368418"/>
    <lineage>
        <taxon>Bacteria</taxon>
        <taxon>Pseudomonadati</taxon>
        <taxon>Pseudomonadota</taxon>
        <taxon>Alphaproteobacteria</taxon>
        <taxon>Hyphomicrobiales</taxon>
        <taxon>Rhizobiaceae</taxon>
        <taxon>Rhizobium/Agrobacterium group</taxon>
        <taxon>Rhizobium</taxon>
    </lineage>
</organism>
<comment type="caution">
    <text evidence="2">The sequence shown here is derived from an EMBL/GenBank/DDBJ whole genome shotgun (WGS) entry which is preliminary data.</text>
</comment>
<proteinExistence type="predicted"/>
<keyword evidence="3" id="KW-1185">Reference proteome</keyword>
<gene>
    <name evidence="2" type="ORF">RS75_11215</name>
</gene>
<feature type="region of interest" description="Disordered" evidence="1">
    <location>
        <begin position="1"/>
        <end position="30"/>
    </location>
</feature>
<dbReference type="Proteomes" id="UP000052068">
    <property type="component" value="Unassembled WGS sequence"/>
</dbReference>
<name>A0ABR5CSF5_9HYPH</name>
<reference evidence="2 3" key="1">
    <citation type="submission" date="2015-03" db="EMBL/GenBank/DDBJ databases">
        <title>Draft Genome Sequences of Agrobacterium nepotum Strain 39/7T (= CFBP 7436T = LMG 26435T) and Agrobacterium sp. Strain KFB 330 (= CFBP 8308 = LMG 28674).</title>
        <authorList>
            <person name="Kuzmanovic N."/>
            <person name="Pulawska J."/>
            <person name="Obradovic A."/>
        </authorList>
    </citation>
    <scope>NUCLEOTIDE SEQUENCE [LARGE SCALE GENOMIC DNA]</scope>
    <source>
        <strain evidence="2 3">39/7</strain>
    </source>
</reference>